<evidence type="ECO:0000313" key="6">
    <source>
        <dbReference type="Proteomes" id="UP000228859"/>
    </source>
</evidence>
<dbReference type="Pfam" id="PF00563">
    <property type="entry name" value="EAL"/>
    <property type="match status" value="1"/>
</dbReference>
<dbReference type="Pfam" id="PF00072">
    <property type="entry name" value="Response_reg"/>
    <property type="match status" value="1"/>
</dbReference>
<dbReference type="AlphaFoldDB" id="A0A2D3WHU6"/>
<dbReference type="Pfam" id="PF00990">
    <property type="entry name" value="GGDEF"/>
    <property type="match status" value="1"/>
</dbReference>
<gene>
    <name evidence="5" type="ORF">CFH83_00485</name>
</gene>
<evidence type="ECO:0000259" key="2">
    <source>
        <dbReference type="PROSITE" id="PS50110"/>
    </source>
</evidence>
<dbReference type="GO" id="GO:0000160">
    <property type="term" value="P:phosphorelay signal transduction system"/>
    <property type="evidence" value="ECO:0007669"/>
    <property type="project" value="InterPro"/>
</dbReference>
<dbReference type="SMART" id="SM00052">
    <property type="entry name" value="EAL"/>
    <property type="match status" value="1"/>
</dbReference>
<dbReference type="SUPFAM" id="SSF52172">
    <property type="entry name" value="CheY-like"/>
    <property type="match status" value="1"/>
</dbReference>
<evidence type="ECO:0000259" key="4">
    <source>
        <dbReference type="PROSITE" id="PS50887"/>
    </source>
</evidence>
<dbReference type="InterPro" id="IPR000160">
    <property type="entry name" value="GGDEF_dom"/>
</dbReference>
<dbReference type="InterPro" id="IPR035919">
    <property type="entry name" value="EAL_sf"/>
</dbReference>
<keyword evidence="1" id="KW-0597">Phosphoprotein</keyword>
<dbReference type="RefSeq" id="WP_294893777.1">
    <property type="nucleotide sequence ID" value="NZ_DLUI01000009.1"/>
</dbReference>
<proteinExistence type="predicted"/>
<evidence type="ECO:0000256" key="1">
    <source>
        <dbReference type="PROSITE-ProRule" id="PRU00169"/>
    </source>
</evidence>
<dbReference type="Gene3D" id="3.20.20.450">
    <property type="entry name" value="EAL domain"/>
    <property type="match status" value="1"/>
</dbReference>
<dbReference type="PROSITE" id="PS50110">
    <property type="entry name" value="RESPONSE_REGULATORY"/>
    <property type="match status" value="1"/>
</dbReference>
<evidence type="ECO:0000259" key="3">
    <source>
        <dbReference type="PROSITE" id="PS50883"/>
    </source>
</evidence>
<evidence type="ECO:0000313" key="5">
    <source>
        <dbReference type="EMBL" id="DAB39475.1"/>
    </source>
</evidence>
<organism evidence="5 6">
    <name type="scientific">Sulfuricurvum kujiense</name>
    <dbReference type="NCBI Taxonomy" id="148813"/>
    <lineage>
        <taxon>Bacteria</taxon>
        <taxon>Pseudomonadati</taxon>
        <taxon>Campylobacterota</taxon>
        <taxon>Epsilonproteobacteria</taxon>
        <taxon>Campylobacterales</taxon>
        <taxon>Sulfurimonadaceae</taxon>
        <taxon>Sulfuricurvum</taxon>
    </lineage>
</organism>
<dbReference type="Proteomes" id="UP000228859">
    <property type="component" value="Unassembled WGS sequence"/>
</dbReference>
<dbReference type="InterPro" id="IPR001633">
    <property type="entry name" value="EAL_dom"/>
</dbReference>
<dbReference type="Gene3D" id="3.40.50.2300">
    <property type="match status" value="1"/>
</dbReference>
<dbReference type="InterPro" id="IPR043128">
    <property type="entry name" value="Rev_trsase/Diguanyl_cyclase"/>
</dbReference>
<feature type="domain" description="EAL" evidence="3">
    <location>
        <begin position="310"/>
        <end position="550"/>
    </location>
</feature>
<dbReference type="InterPro" id="IPR011006">
    <property type="entry name" value="CheY-like_superfamily"/>
</dbReference>
<protein>
    <recommendedName>
        <fullName evidence="7">Response regulator receiver modulated diguanylate cyclase/phosphodiesterase</fullName>
    </recommendedName>
</protein>
<feature type="domain" description="GGDEF" evidence="4">
    <location>
        <begin position="170"/>
        <end position="301"/>
    </location>
</feature>
<dbReference type="PANTHER" id="PTHR33121">
    <property type="entry name" value="CYCLIC DI-GMP PHOSPHODIESTERASE PDEF"/>
    <property type="match status" value="1"/>
</dbReference>
<dbReference type="SMART" id="SM00267">
    <property type="entry name" value="GGDEF"/>
    <property type="match status" value="1"/>
</dbReference>
<feature type="domain" description="Response regulatory" evidence="2">
    <location>
        <begin position="16"/>
        <end position="135"/>
    </location>
</feature>
<name>A0A2D3WHU6_9BACT</name>
<dbReference type="InterPro" id="IPR050706">
    <property type="entry name" value="Cyclic-di-GMP_PDE-like"/>
</dbReference>
<dbReference type="GO" id="GO:0071111">
    <property type="term" value="F:cyclic-guanylate-specific phosphodiesterase activity"/>
    <property type="evidence" value="ECO:0007669"/>
    <property type="project" value="InterPro"/>
</dbReference>
<dbReference type="PANTHER" id="PTHR33121:SF71">
    <property type="entry name" value="OXYGEN SENSOR PROTEIN DOSP"/>
    <property type="match status" value="1"/>
</dbReference>
<dbReference type="CDD" id="cd00156">
    <property type="entry name" value="REC"/>
    <property type="match status" value="1"/>
</dbReference>
<dbReference type="InterPro" id="IPR001789">
    <property type="entry name" value="Sig_transdc_resp-reg_receiver"/>
</dbReference>
<dbReference type="SMART" id="SM00448">
    <property type="entry name" value="REC"/>
    <property type="match status" value="1"/>
</dbReference>
<dbReference type="Gene3D" id="3.30.70.270">
    <property type="match status" value="1"/>
</dbReference>
<sequence length="550" mass="62229">MSNIIQRLQIDSASRSVLIIDDDPELAESLKRIVQMFFKECVIATDGEEGLKIYRNKLKANAPFTLVITDLELPKKGGLGVIKEIRALSKSQPILILSAHDDADFMAEAISLEVQGYLLKPLSMPKFFQYLEKILLDPSSSVVKRRHTDPVTRWKLLPELEEFFQSPLSDPVALLRIRVNYLSNIYELVGEEYADEYVSELGTLLESLKINSEGTFYRCSRDEFCLVVKNQNLQFANVLANDMVSIARYFHTSEKGIILNSTLSIGIAYGTENLLANSRLALENIIHPETSGVMVVTQSDEERDQTILHGREVLKMIFQALEEENIVPYVQPIVNASSGDIEIFNSFVRIRQEEKIYGPETFLNVAINTHQMTMITRSMIRNTLSLNDTISPKNAILTVCLADEDLNDDALLSYIQFWTERYRLETSRVAFELVGRAKESLSNSMFPLIKKLKANGYKIILNRFGSGDFNLAYLFELKPDYIKIHPDLIAQIHAEPKAIQIIQKLVDIIHLVGAKAIATHLSTSNEIELLKSIDIDYLQGYAVAAPYEVK</sequence>
<dbReference type="PROSITE" id="PS50883">
    <property type="entry name" value="EAL"/>
    <property type="match status" value="1"/>
</dbReference>
<accession>A0A2D3WHU6</accession>
<dbReference type="PROSITE" id="PS50887">
    <property type="entry name" value="GGDEF"/>
    <property type="match status" value="1"/>
</dbReference>
<reference evidence="5 6" key="1">
    <citation type="journal article" date="2017" name="Front. Microbiol.">
        <title>Comparative Genomic Analysis of the Class Epsilonproteobacteria and Proposed Reclassification to Epsilonbacteraeota (phyl. nov.).</title>
        <authorList>
            <person name="Waite D.W."/>
            <person name="Vanwonterghem I."/>
            <person name="Rinke C."/>
            <person name="Parks D.H."/>
            <person name="Zhang Y."/>
            <person name="Takai K."/>
            <person name="Sievert S.M."/>
            <person name="Simon J."/>
            <person name="Campbell B.J."/>
            <person name="Hanson T.E."/>
            <person name="Woyke T."/>
            <person name="Klotz M.G."/>
            <person name="Hugenholtz P."/>
        </authorList>
    </citation>
    <scope>NUCLEOTIDE SEQUENCE [LARGE SCALE GENOMIC DNA]</scope>
    <source>
        <strain evidence="5">UBA12443</strain>
    </source>
</reference>
<dbReference type="SUPFAM" id="SSF141868">
    <property type="entry name" value="EAL domain-like"/>
    <property type="match status" value="1"/>
</dbReference>
<dbReference type="InterPro" id="IPR029787">
    <property type="entry name" value="Nucleotide_cyclase"/>
</dbReference>
<evidence type="ECO:0008006" key="7">
    <source>
        <dbReference type="Google" id="ProtNLM"/>
    </source>
</evidence>
<dbReference type="EMBL" id="DLUI01000009">
    <property type="protein sequence ID" value="DAB39475.1"/>
    <property type="molecule type" value="Genomic_DNA"/>
</dbReference>
<dbReference type="SUPFAM" id="SSF55073">
    <property type="entry name" value="Nucleotide cyclase"/>
    <property type="match status" value="1"/>
</dbReference>
<comment type="caution">
    <text evidence="5">The sequence shown here is derived from an EMBL/GenBank/DDBJ whole genome shotgun (WGS) entry which is preliminary data.</text>
</comment>
<dbReference type="CDD" id="cd01948">
    <property type="entry name" value="EAL"/>
    <property type="match status" value="1"/>
</dbReference>
<feature type="modified residue" description="4-aspartylphosphate" evidence="1">
    <location>
        <position position="70"/>
    </location>
</feature>